<dbReference type="EMBL" id="KR052480">
    <property type="protein sequence ID" value="AKF12556.1"/>
    <property type="molecule type" value="Genomic_DNA"/>
</dbReference>
<sequence length="60" mass="6747">MQLYDIQGGKIVERTTGFVVVSKISAKRAKSTLQKLNHENAGFQGFTPEFFTKNVKIGMR</sequence>
<proteinExistence type="predicted"/>
<protein>
    <submittedName>
        <fullName evidence="1">Uncharacterized protein</fullName>
    </submittedName>
</protein>
<evidence type="ECO:0000313" key="1">
    <source>
        <dbReference type="EMBL" id="AKF12556.1"/>
    </source>
</evidence>
<name>A0A0F6YNH6_9CAUD</name>
<accession>A0A0F6YNH6</accession>
<keyword evidence="2" id="KW-1185">Reference proteome</keyword>
<organism evidence="1 2">
    <name type="scientific">Sinorhizobium phage phiM7</name>
    <dbReference type="NCBI Taxonomy" id="1647403"/>
    <lineage>
        <taxon>Viruses</taxon>
        <taxon>Duplodnaviria</taxon>
        <taxon>Heunggongvirae</taxon>
        <taxon>Uroviricota</taxon>
        <taxon>Caudoviricetes</taxon>
        <taxon>Emdodecavirus</taxon>
        <taxon>Emdodecavirus M7</taxon>
    </lineage>
</organism>
<evidence type="ECO:0000313" key="2">
    <source>
        <dbReference type="Proteomes" id="UP000221947"/>
    </source>
</evidence>
<gene>
    <name evidence="1" type="ORF">PHIM7_8</name>
</gene>
<dbReference type="Proteomes" id="UP000221947">
    <property type="component" value="Segment"/>
</dbReference>
<reference evidence="1 2" key="1">
    <citation type="submission" date="2015-04" db="EMBL/GenBank/DDBJ databases">
        <authorList>
            <person name="Schouten J.T."/>
            <person name="Crockett J.T."/>
            <person name="Hodson T.S."/>
            <person name="Hyde J.R."/>
            <person name="Smith T.A."/>
            <person name="Merrill B.D."/>
            <person name="Crook M.B."/>
            <person name="Griffitts J.S."/>
            <person name="Burnett S.H."/>
            <person name="Grose J.H."/>
            <person name="Breakwell D.P."/>
        </authorList>
    </citation>
    <scope>NUCLEOTIDE SEQUENCE [LARGE SCALE GENOMIC DNA]</scope>
</reference>